<protein>
    <submittedName>
        <fullName evidence="1">Uncharacterized protein</fullName>
    </submittedName>
</protein>
<gene>
    <name evidence="1" type="ORF">O1611_g10618</name>
</gene>
<keyword evidence="2" id="KW-1185">Reference proteome</keyword>
<dbReference type="EMBL" id="JAPUUL010004432">
    <property type="protein sequence ID" value="KAJ8119399.1"/>
    <property type="molecule type" value="Genomic_DNA"/>
</dbReference>
<name>A0ACC2IW65_9PEZI</name>
<proteinExistence type="predicted"/>
<reference evidence="1" key="1">
    <citation type="submission" date="2022-12" db="EMBL/GenBank/DDBJ databases">
        <title>Genome Sequence of Lasiodiplodia mahajangana.</title>
        <authorList>
            <person name="Buettner E."/>
        </authorList>
    </citation>
    <scope>NUCLEOTIDE SEQUENCE</scope>
    <source>
        <strain evidence="1">VT137</strain>
    </source>
</reference>
<evidence type="ECO:0000313" key="2">
    <source>
        <dbReference type="Proteomes" id="UP001153332"/>
    </source>
</evidence>
<comment type="caution">
    <text evidence="1">The sequence shown here is derived from an EMBL/GenBank/DDBJ whole genome shotgun (WGS) entry which is preliminary data.</text>
</comment>
<organism evidence="1 2">
    <name type="scientific">Lasiodiplodia mahajangana</name>
    <dbReference type="NCBI Taxonomy" id="1108764"/>
    <lineage>
        <taxon>Eukaryota</taxon>
        <taxon>Fungi</taxon>
        <taxon>Dikarya</taxon>
        <taxon>Ascomycota</taxon>
        <taxon>Pezizomycotina</taxon>
        <taxon>Dothideomycetes</taxon>
        <taxon>Dothideomycetes incertae sedis</taxon>
        <taxon>Botryosphaeriales</taxon>
        <taxon>Botryosphaeriaceae</taxon>
        <taxon>Lasiodiplodia</taxon>
    </lineage>
</organism>
<evidence type="ECO:0000313" key="1">
    <source>
        <dbReference type="EMBL" id="KAJ8119399.1"/>
    </source>
</evidence>
<sequence>MQAFAFLGRVSSASASASASASVPTITKIHFSKTAALRITSLSRQFSSTSRTMAPISKETDFLVIGGGSGGLGAARMASGKFGAKAMIVESNRLGGTCVNVG</sequence>
<dbReference type="Proteomes" id="UP001153332">
    <property type="component" value="Unassembled WGS sequence"/>
</dbReference>
<accession>A0ACC2IW65</accession>